<comment type="caution">
    <text evidence="1">The sequence shown here is derived from an EMBL/GenBank/DDBJ whole genome shotgun (WGS) entry which is preliminary data.</text>
</comment>
<name>A0A0F9C806_9ZZZZ</name>
<evidence type="ECO:0000313" key="1">
    <source>
        <dbReference type="EMBL" id="KKK92801.1"/>
    </source>
</evidence>
<protein>
    <submittedName>
        <fullName evidence="1">Uncharacterized protein</fullName>
    </submittedName>
</protein>
<dbReference type="EMBL" id="LAZR01048052">
    <property type="protein sequence ID" value="KKK92801.1"/>
    <property type="molecule type" value="Genomic_DNA"/>
</dbReference>
<feature type="non-terminal residue" evidence="1">
    <location>
        <position position="32"/>
    </location>
</feature>
<organism evidence="1">
    <name type="scientific">marine sediment metagenome</name>
    <dbReference type="NCBI Taxonomy" id="412755"/>
    <lineage>
        <taxon>unclassified sequences</taxon>
        <taxon>metagenomes</taxon>
        <taxon>ecological metagenomes</taxon>
    </lineage>
</organism>
<proteinExistence type="predicted"/>
<dbReference type="AlphaFoldDB" id="A0A0F9C806"/>
<sequence length="32" mass="3815">MNTDKTLDSQAYREDDREKLKSLLKEAIVFKE</sequence>
<gene>
    <name evidence="1" type="ORF">LCGC14_2699290</name>
</gene>
<reference evidence="1" key="1">
    <citation type="journal article" date="2015" name="Nature">
        <title>Complex archaea that bridge the gap between prokaryotes and eukaryotes.</title>
        <authorList>
            <person name="Spang A."/>
            <person name="Saw J.H."/>
            <person name="Jorgensen S.L."/>
            <person name="Zaremba-Niedzwiedzka K."/>
            <person name="Martijn J."/>
            <person name="Lind A.E."/>
            <person name="van Eijk R."/>
            <person name="Schleper C."/>
            <person name="Guy L."/>
            <person name="Ettema T.J."/>
        </authorList>
    </citation>
    <scope>NUCLEOTIDE SEQUENCE</scope>
</reference>
<accession>A0A0F9C806</accession>